<dbReference type="SUPFAM" id="SSF53300">
    <property type="entry name" value="vWA-like"/>
    <property type="match status" value="1"/>
</dbReference>
<dbReference type="PROSITE" id="PS50234">
    <property type="entry name" value="VWFA"/>
    <property type="match status" value="1"/>
</dbReference>
<comment type="caution">
    <text evidence="2">The sequence shown here is derived from an EMBL/GenBank/DDBJ whole genome shotgun (WGS) entry which is preliminary data.</text>
</comment>
<evidence type="ECO:0000313" key="2">
    <source>
        <dbReference type="EMBL" id="KPV48209.1"/>
    </source>
</evidence>
<dbReference type="Proteomes" id="UP000050509">
    <property type="component" value="Unassembled WGS sequence"/>
</dbReference>
<feature type="domain" description="VWFA" evidence="1">
    <location>
        <begin position="55"/>
        <end position="128"/>
    </location>
</feature>
<accession>A0A0P9F7H9</accession>
<gene>
    <name evidence="2" type="ORF">SE17_39305</name>
</gene>
<keyword evidence="3" id="KW-1185">Reference proteome</keyword>
<protein>
    <recommendedName>
        <fullName evidence="1">VWFA domain-containing protein</fullName>
    </recommendedName>
</protein>
<feature type="non-terminal residue" evidence="2">
    <location>
        <position position="1"/>
    </location>
</feature>
<proteinExistence type="predicted"/>
<evidence type="ECO:0000313" key="3">
    <source>
        <dbReference type="Proteomes" id="UP000050509"/>
    </source>
</evidence>
<dbReference type="InterPro" id="IPR036465">
    <property type="entry name" value="vWFA_dom_sf"/>
</dbReference>
<dbReference type="Pfam" id="PF00092">
    <property type="entry name" value="VWA"/>
    <property type="match status" value="1"/>
</dbReference>
<dbReference type="EMBL" id="LJCR01002843">
    <property type="protein sequence ID" value="KPV48209.1"/>
    <property type="molecule type" value="Genomic_DNA"/>
</dbReference>
<dbReference type="AlphaFoldDB" id="A0A0P9F7H9"/>
<dbReference type="Gene3D" id="3.40.50.410">
    <property type="entry name" value="von Willebrand factor, type A domain"/>
    <property type="match status" value="1"/>
</dbReference>
<sequence>IISRSAQLTPARRDELVRRIDALKPGGWTDLSGGWLAGCREVADHPGGEGIGRALLLTDGMANRGITDIEELTHHARELRQRGVATSTFGVGLDFSEHLLEAMAEQGGGHFYYIERPDQIPGMFERELGNLLTVVAREAFLALDIPRGVAVELLGNLPHERAGERLRIFLGDIYGGERRALFTRVITPPDMPGTSVVLRGELGYADLSGHTTTVAATLAFSYVREAEVLLAPVVAEVLERAGEVELAAATAQALRLERAGQRLVVRHRRGG</sequence>
<evidence type="ECO:0000259" key="1">
    <source>
        <dbReference type="PROSITE" id="PS50234"/>
    </source>
</evidence>
<name>A0A0P9F7H9_9CHLR</name>
<organism evidence="2 3">
    <name type="scientific">Kouleothrix aurantiaca</name>
    <dbReference type="NCBI Taxonomy" id="186479"/>
    <lineage>
        <taxon>Bacteria</taxon>
        <taxon>Bacillati</taxon>
        <taxon>Chloroflexota</taxon>
        <taxon>Chloroflexia</taxon>
        <taxon>Chloroflexales</taxon>
        <taxon>Roseiflexineae</taxon>
        <taxon>Roseiflexaceae</taxon>
        <taxon>Kouleothrix</taxon>
    </lineage>
</organism>
<reference evidence="2 3" key="1">
    <citation type="submission" date="2015-09" db="EMBL/GenBank/DDBJ databases">
        <title>Draft genome sequence of Kouleothrix aurantiaca JCM 19913.</title>
        <authorList>
            <person name="Hemp J."/>
        </authorList>
    </citation>
    <scope>NUCLEOTIDE SEQUENCE [LARGE SCALE GENOMIC DNA]</scope>
    <source>
        <strain evidence="2 3">COM-B</strain>
    </source>
</reference>
<dbReference type="InterPro" id="IPR002035">
    <property type="entry name" value="VWF_A"/>
</dbReference>
<feature type="non-terminal residue" evidence="2">
    <location>
        <position position="271"/>
    </location>
</feature>